<dbReference type="EMBL" id="JH159155">
    <property type="protein sequence ID" value="EGZ14876.1"/>
    <property type="molecule type" value="Genomic_DNA"/>
</dbReference>
<dbReference type="InterPro" id="IPR011009">
    <property type="entry name" value="Kinase-like_dom_sf"/>
</dbReference>
<dbReference type="Proteomes" id="UP000002640">
    <property type="component" value="Unassembled WGS sequence"/>
</dbReference>
<accession>G4ZK72</accession>
<dbReference type="PROSITE" id="PS00107">
    <property type="entry name" value="PROTEIN_KINASE_ATP"/>
    <property type="match status" value="1"/>
</dbReference>
<evidence type="ECO:0008006" key="4">
    <source>
        <dbReference type="Google" id="ProtNLM"/>
    </source>
</evidence>
<proteinExistence type="predicted"/>
<evidence type="ECO:0000256" key="1">
    <source>
        <dbReference type="PROSITE-ProRule" id="PRU10141"/>
    </source>
</evidence>
<gene>
    <name evidence="2" type="ORF">PHYSODRAFT_301661</name>
</gene>
<dbReference type="SUPFAM" id="SSF56112">
    <property type="entry name" value="Protein kinase-like (PK-like)"/>
    <property type="match status" value="1"/>
</dbReference>
<dbReference type="InParanoid" id="G4ZK72"/>
<reference evidence="2 3" key="1">
    <citation type="journal article" date="2006" name="Science">
        <title>Phytophthora genome sequences uncover evolutionary origins and mechanisms of pathogenesis.</title>
        <authorList>
            <person name="Tyler B.M."/>
            <person name="Tripathy S."/>
            <person name="Zhang X."/>
            <person name="Dehal P."/>
            <person name="Jiang R.H."/>
            <person name="Aerts A."/>
            <person name="Arredondo F.D."/>
            <person name="Baxter L."/>
            <person name="Bensasson D."/>
            <person name="Beynon J.L."/>
            <person name="Chapman J."/>
            <person name="Damasceno C.M."/>
            <person name="Dorrance A.E."/>
            <person name="Dou D."/>
            <person name="Dickerman A.W."/>
            <person name="Dubchak I.L."/>
            <person name="Garbelotto M."/>
            <person name="Gijzen M."/>
            <person name="Gordon S.G."/>
            <person name="Govers F."/>
            <person name="Grunwald N.J."/>
            <person name="Huang W."/>
            <person name="Ivors K.L."/>
            <person name="Jones R.W."/>
            <person name="Kamoun S."/>
            <person name="Krampis K."/>
            <person name="Lamour K.H."/>
            <person name="Lee M.K."/>
            <person name="McDonald W.H."/>
            <person name="Medina M."/>
            <person name="Meijer H.J."/>
            <person name="Nordberg E.K."/>
            <person name="Maclean D.J."/>
            <person name="Ospina-Giraldo M.D."/>
            <person name="Morris P.F."/>
            <person name="Phuntumart V."/>
            <person name="Putnam N.H."/>
            <person name="Rash S."/>
            <person name="Rose J.K."/>
            <person name="Sakihama Y."/>
            <person name="Salamov A.A."/>
            <person name="Savidor A."/>
            <person name="Scheuring C.F."/>
            <person name="Smith B.M."/>
            <person name="Sobral B.W."/>
            <person name="Terry A."/>
            <person name="Torto-Alalibo T.A."/>
            <person name="Win J."/>
            <person name="Xu Z."/>
            <person name="Zhang H."/>
            <person name="Grigoriev I.V."/>
            <person name="Rokhsar D.S."/>
            <person name="Boore J.L."/>
        </authorList>
    </citation>
    <scope>NUCLEOTIDE SEQUENCE [LARGE SCALE GENOMIC DNA]</scope>
    <source>
        <strain evidence="2 3">P6497</strain>
    </source>
</reference>
<dbReference type="RefSeq" id="XP_009528625.1">
    <property type="nucleotide sequence ID" value="XM_009530330.1"/>
</dbReference>
<dbReference type="AlphaFoldDB" id="G4ZK72"/>
<dbReference type="Gene3D" id="1.10.510.10">
    <property type="entry name" value="Transferase(Phosphotransferase) domain 1"/>
    <property type="match status" value="1"/>
</dbReference>
<evidence type="ECO:0000313" key="3">
    <source>
        <dbReference type="Proteomes" id="UP000002640"/>
    </source>
</evidence>
<dbReference type="KEGG" id="psoj:PHYSODRAFT_301661"/>
<dbReference type="GeneID" id="20642052"/>
<keyword evidence="3" id="KW-1185">Reference proteome</keyword>
<dbReference type="GO" id="GO:0005524">
    <property type="term" value="F:ATP binding"/>
    <property type="evidence" value="ECO:0007669"/>
    <property type="project" value="UniProtKB-UniRule"/>
</dbReference>
<sequence>MERGVEETLASLRHKKSKSGSLSDRALDQTTIQRLETHELIFDAAPTKEREAFWSEQDQERADDITTEADFVEFITPYFSRVLSSCARDTRGCLGLPGVSTSNGLIPDVFATHKAMLRLAEWCGIWNILTLMGQHAPFSDRRSSWLINSRDSVVFKVQTAKWVDKGSRELLRSFMMDNTSPWVDRLNSICSSLGVDVVEGDAFLGRGAFGRVFKVTRQGQEFALKIVENRSIGRLYREMDAWKKAQHTDLTATFLELIETPSASTDDTTGSAKPLWAAMGAPRQGLVHGDPHCIECDPH</sequence>
<dbReference type="InterPro" id="IPR017441">
    <property type="entry name" value="Protein_kinase_ATP_BS"/>
</dbReference>
<organism evidence="2 3">
    <name type="scientific">Phytophthora sojae (strain P6497)</name>
    <name type="common">Soybean stem and root rot agent</name>
    <name type="synonym">Phytophthora megasperma f. sp. glycines</name>
    <dbReference type="NCBI Taxonomy" id="1094619"/>
    <lineage>
        <taxon>Eukaryota</taxon>
        <taxon>Sar</taxon>
        <taxon>Stramenopiles</taxon>
        <taxon>Oomycota</taxon>
        <taxon>Peronosporomycetes</taxon>
        <taxon>Peronosporales</taxon>
        <taxon>Peronosporaceae</taxon>
        <taxon>Phytophthora</taxon>
    </lineage>
</organism>
<keyword evidence="1" id="KW-0067">ATP-binding</keyword>
<feature type="binding site" evidence="1">
    <location>
        <position position="225"/>
    </location>
    <ligand>
        <name>ATP</name>
        <dbReference type="ChEBI" id="CHEBI:30616"/>
    </ligand>
</feature>
<keyword evidence="1" id="KW-0547">Nucleotide-binding</keyword>
<evidence type="ECO:0000313" key="2">
    <source>
        <dbReference type="EMBL" id="EGZ14876.1"/>
    </source>
</evidence>
<name>G4ZK72_PHYSP</name>
<protein>
    <recommendedName>
        <fullName evidence="4">Protein kinase domain-containing protein</fullName>
    </recommendedName>
</protein>